<dbReference type="OrthoDB" id="7055710at2"/>
<proteinExistence type="predicted"/>
<feature type="domain" description="AB hydrolase-1" evidence="1">
    <location>
        <begin position="12"/>
        <end position="248"/>
    </location>
</feature>
<keyword evidence="3" id="KW-1185">Reference proteome</keyword>
<dbReference type="SUPFAM" id="SSF53474">
    <property type="entry name" value="alpha/beta-Hydrolases"/>
    <property type="match status" value="1"/>
</dbReference>
<dbReference type="PANTHER" id="PTHR43329">
    <property type="entry name" value="EPOXIDE HYDROLASE"/>
    <property type="match status" value="1"/>
</dbReference>
<organism evidence="2 3">
    <name type="scientific">Marinomonas polaris DSM 16579</name>
    <dbReference type="NCBI Taxonomy" id="1122206"/>
    <lineage>
        <taxon>Bacteria</taxon>
        <taxon>Pseudomonadati</taxon>
        <taxon>Pseudomonadota</taxon>
        <taxon>Gammaproteobacteria</taxon>
        <taxon>Oceanospirillales</taxon>
        <taxon>Oceanospirillaceae</taxon>
        <taxon>Marinomonas</taxon>
    </lineage>
</organism>
<dbReference type="Gene3D" id="3.40.50.1820">
    <property type="entry name" value="alpha/beta hydrolase"/>
    <property type="match status" value="1"/>
</dbReference>
<dbReference type="RefSeq" id="WP_072838130.1">
    <property type="nucleotide sequence ID" value="NZ_FQVF01000003.1"/>
</dbReference>
<evidence type="ECO:0000313" key="3">
    <source>
        <dbReference type="Proteomes" id="UP000184517"/>
    </source>
</evidence>
<accession>A0A1M4USD9</accession>
<dbReference type="Proteomes" id="UP000184517">
    <property type="component" value="Unassembled WGS sequence"/>
</dbReference>
<evidence type="ECO:0000259" key="1">
    <source>
        <dbReference type="Pfam" id="PF12697"/>
    </source>
</evidence>
<reference evidence="3" key="1">
    <citation type="submission" date="2016-11" db="EMBL/GenBank/DDBJ databases">
        <authorList>
            <person name="Varghese N."/>
            <person name="Submissions S."/>
        </authorList>
    </citation>
    <scope>NUCLEOTIDE SEQUENCE [LARGE SCALE GENOMIC DNA]</scope>
    <source>
        <strain evidence="3">DSM 16579</strain>
    </source>
</reference>
<name>A0A1M4USD9_9GAMM</name>
<dbReference type="InterPro" id="IPR029058">
    <property type="entry name" value="AB_hydrolase_fold"/>
</dbReference>
<sequence length="259" mass="28867">MKYKREGNGDYLVLVHGALTDSSMWNDHLAYLAADFEVVSITLRCFDEGDVEGFGLNTHADDLAELVNQLSKEKAVNIVGWSYGADVVLNALVKHDLFVAKVFLYELGYPGCLQEPELGAWQLDANKMFGPVFEHFSSGNLVQAVESLIDGSGNEQGYFHGQSESVKALQLAKKYTLSYQLNQKEQPLINAETVSTINVPVVFGYGENTRDLFKLVTVRASELLGSSLRIELLGESHMMPQEKPREFSQYIKNIFSPEC</sequence>
<dbReference type="InterPro" id="IPR000073">
    <property type="entry name" value="AB_hydrolase_1"/>
</dbReference>
<dbReference type="AlphaFoldDB" id="A0A1M4USD9"/>
<protein>
    <submittedName>
        <fullName evidence="2">Pimeloyl-ACP methyl ester carboxylesterase</fullName>
    </submittedName>
</protein>
<dbReference type="EMBL" id="FQVF01000003">
    <property type="protein sequence ID" value="SHE59595.1"/>
    <property type="molecule type" value="Genomic_DNA"/>
</dbReference>
<dbReference type="STRING" id="1122206.SAMN02745753_00477"/>
<gene>
    <name evidence="2" type="ORF">SAMN02745753_00477</name>
</gene>
<dbReference type="Pfam" id="PF12697">
    <property type="entry name" value="Abhydrolase_6"/>
    <property type="match status" value="1"/>
</dbReference>
<evidence type="ECO:0000313" key="2">
    <source>
        <dbReference type="EMBL" id="SHE59595.1"/>
    </source>
</evidence>